<dbReference type="SUPFAM" id="SSF56219">
    <property type="entry name" value="DNase I-like"/>
    <property type="match status" value="1"/>
</dbReference>
<dbReference type="InterPro" id="IPR004808">
    <property type="entry name" value="AP_endonuc_1"/>
</dbReference>
<gene>
    <name evidence="11" type="ORF">PECUL_23A043255</name>
</gene>
<evidence type="ECO:0000256" key="5">
    <source>
        <dbReference type="ARBA" id="ARBA00022723"/>
    </source>
</evidence>
<evidence type="ECO:0000256" key="1">
    <source>
        <dbReference type="ARBA" id="ARBA00000493"/>
    </source>
</evidence>
<evidence type="ECO:0000256" key="4">
    <source>
        <dbReference type="ARBA" id="ARBA00012115"/>
    </source>
</evidence>
<dbReference type="EMBL" id="OW240913">
    <property type="protein sequence ID" value="CAH2254466.1"/>
    <property type="molecule type" value="Genomic_DNA"/>
</dbReference>
<dbReference type="InterPro" id="IPR036691">
    <property type="entry name" value="Endo/exonu/phosph_ase_sf"/>
</dbReference>
<dbReference type="PANTHER" id="PTHR22748:SF26">
    <property type="entry name" value="ENDONUCLEASE_EXONUCLEASE_PHOSPHATASE DOMAIN-CONTAINING PROTEIN"/>
    <property type="match status" value="1"/>
</dbReference>
<comment type="catalytic activity">
    <reaction evidence="1">
        <text>Exonucleolytic cleavage in the 3'- to 5'-direction to yield nucleoside 5'-phosphates.</text>
        <dbReference type="EC" id="3.1.11.2"/>
    </reaction>
</comment>
<dbReference type="PANTHER" id="PTHR22748">
    <property type="entry name" value="AP ENDONUCLEASE"/>
    <property type="match status" value="1"/>
</dbReference>
<dbReference type="GO" id="GO:0046872">
    <property type="term" value="F:metal ion binding"/>
    <property type="evidence" value="ECO:0007669"/>
    <property type="project" value="UniProtKB-KW"/>
</dbReference>
<keyword evidence="7" id="KW-0378">Hydrolase</keyword>
<evidence type="ECO:0000256" key="3">
    <source>
        <dbReference type="ARBA" id="ARBA00007092"/>
    </source>
</evidence>
<feature type="domain" description="Endonuclease/exonuclease/phosphatase" evidence="10">
    <location>
        <begin position="20"/>
        <end position="181"/>
    </location>
</feature>
<evidence type="ECO:0000256" key="6">
    <source>
        <dbReference type="ARBA" id="ARBA00022763"/>
    </source>
</evidence>
<dbReference type="GO" id="GO:0006284">
    <property type="term" value="P:base-excision repair"/>
    <property type="evidence" value="ECO:0007669"/>
    <property type="project" value="TreeGrafter"/>
</dbReference>
<keyword evidence="8" id="KW-0460">Magnesium</keyword>
<name>A0AAD1RI42_PELCU</name>
<evidence type="ECO:0000313" key="12">
    <source>
        <dbReference type="Proteomes" id="UP001295444"/>
    </source>
</evidence>
<evidence type="ECO:0000256" key="9">
    <source>
        <dbReference type="ARBA" id="ARBA00023204"/>
    </source>
</evidence>
<dbReference type="AlphaFoldDB" id="A0AAD1RI42"/>
<dbReference type="Gene3D" id="3.60.10.10">
    <property type="entry name" value="Endonuclease/exonuclease/phosphatase"/>
    <property type="match status" value="1"/>
</dbReference>
<organism evidence="11 12">
    <name type="scientific">Pelobates cultripes</name>
    <name type="common">Western spadefoot toad</name>
    <dbReference type="NCBI Taxonomy" id="61616"/>
    <lineage>
        <taxon>Eukaryota</taxon>
        <taxon>Metazoa</taxon>
        <taxon>Chordata</taxon>
        <taxon>Craniata</taxon>
        <taxon>Vertebrata</taxon>
        <taxon>Euteleostomi</taxon>
        <taxon>Amphibia</taxon>
        <taxon>Batrachia</taxon>
        <taxon>Anura</taxon>
        <taxon>Pelobatoidea</taxon>
        <taxon>Pelobatidae</taxon>
        <taxon>Pelobates</taxon>
    </lineage>
</organism>
<protein>
    <recommendedName>
        <fullName evidence="4">exodeoxyribonuclease III</fullName>
        <ecNumber evidence="4">3.1.11.2</ecNumber>
    </recommendedName>
</protein>
<keyword evidence="5" id="KW-0479">Metal-binding</keyword>
<proteinExistence type="inferred from homology"/>
<evidence type="ECO:0000313" key="11">
    <source>
        <dbReference type="EMBL" id="CAH2254466.1"/>
    </source>
</evidence>
<dbReference type="Proteomes" id="UP001295444">
    <property type="component" value="Chromosome 02"/>
</dbReference>
<comment type="cofactor">
    <cofactor evidence="2">
        <name>Mg(2+)</name>
        <dbReference type="ChEBI" id="CHEBI:18420"/>
    </cofactor>
</comment>
<dbReference type="GO" id="GO:0005634">
    <property type="term" value="C:nucleus"/>
    <property type="evidence" value="ECO:0007669"/>
    <property type="project" value="TreeGrafter"/>
</dbReference>
<comment type="similarity">
    <text evidence="3">Belongs to the DNA repair enzymes AP/ExoA family.</text>
</comment>
<dbReference type="GO" id="GO:0003906">
    <property type="term" value="F:DNA-(apurinic or apyrimidinic site) endonuclease activity"/>
    <property type="evidence" value="ECO:0007669"/>
    <property type="project" value="TreeGrafter"/>
</dbReference>
<keyword evidence="9" id="KW-0234">DNA repair</keyword>
<keyword evidence="12" id="KW-1185">Reference proteome</keyword>
<sequence>MTSRGREGFAPAPLRIWSNNVRGLNLPERRSHLLRALWSNRISVAFIQETHFPGQTGPALRDRRFPTGYFANHREAKKAGVAILFAAHVPFVCAEIKADPLGRYIFLKGSIADRRYTFASIYAPNTRQHSFLTRTLKSLEHFREGLLILTGDLNIPDGHLPGTVLAAGRKHQSGTIGTQNGWPCGLLESHAPRGQGFYILLPGAPRLQPLRLCLYCTRIPESITKM</sequence>
<evidence type="ECO:0000256" key="7">
    <source>
        <dbReference type="ARBA" id="ARBA00022801"/>
    </source>
</evidence>
<evidence type="ECO:0000259" key="10">
    <source>
        <dbReference type="Pfam" id="PF03372"/>
    </source>
</evidence>
<evidence type="ECO:0000256" key="2">
    <source>
        <dbReference type="ARBA" id="ARBA00001946"/>
    </source>
</evidence>
<keyword evidence="6" id="KW-0227">DNA damage</keyword>
<evidence type="ECO:0000256" key="8">
    <source>
        <dbReference type="ARBA" id="ARBA00022842"/>
    </source>
</evidence>
<dbReference type="Pfam" id="PF03372">
    <property type="entry name" value="Exo_endo_phos"/>
    <property type="match status" value="1"/>
</dbReference>
<dbReference type="GO" id="GO:0008311">
    <property type="term" value="F:double-stranded DNA 3'-5' DNA exonuclease activity"/>
    <property type="evidence" value="ECO:0007669"/>
    <property type="project" value="UniProtKB-EC"/>
</dbReference>
<accession>A0AAD1RI42</accession>
<dbReference type="EC" id="3.1.11.2" evidence="4"/>
<dbReference type="InterPro" id="IPR005135">
    <property type="entry name" value="Endo/exonuclease/phosphatase"/>
</dbReference>
<reference evidence="11" key="1">
    <citation type="submission" date="2022-03" db="EMBL/GenBank/DDBJ databases">
        <authorList>
            <person name="Alioto T."/>
            <person name="Alioto T."/>
            <person name="Gomez Garrido J."/>
        </authorList>
    </citation>
    <scope>NUCLEOTIDE SEQUENCE</scope>
</reference>
<dbReference type="GO" id="GO:0008081">
    <property type="term" value="F:phosphoric diester hydrolase activity"/>
    <property type="evidence" value="ECO:0007669"/>
    <property type="project" value="TreeGrafter"/>
</dbReference>